<evidence type="ECO:0000313" key="2">
    <source>
        <dbReference type="Proteomes" id="UP000693970"/>
    </source>
</evidence>
<accession>A0A9K3LXP5</accession>
<keyword evidence="2" id="KW-1185">Reference proteome</keyword>
<reference evidence="1" key="1">
    <citation type="journal article" date="2021" name="Sci. Rep.">
        <title>Diploid genomic architecture of Nitzschia inconspicua, an elite biomass production diatom.</title>
        <authorList>
            <person name="Oliver A."/>
            <person name="Podell S."/>
            <person name="Pinowska A."/>
            <person name="Traller J.C."/>
            <person name="Smith S.R."/>
            <person name="McClure R."/>
            <person name="Beliaev A."/>
            <person name="Bohutskyi P."/>
            <person name="Hill E.A."/>
            <person name="Rabines A."/>
            <person name="Zheng H."/>
            <person name="Allen L.Z."/>
            <person name="Kuo A."/>
            <person name="Grigoriev I.V."/>
            <person name="Allen A.E."/>
            <person name="Hazlebeck D."/>
            <person name="Allen E.E."/>
        </authorList>
    </citation>
    <scope>NUCLEOTIDE SEQUENCE</scope>
    <source>
        <strain evidence="1">Hildebrandi</strain>
    </source>
</reference>
<evidence type="ECO:0000313" key="1">
    <source>
        <dbReference type="EMBL" id="KAG7370493.1"/>
    </source>
</evidence>
<name>A0A9K3LXP5_9STRA</name>
<gene>
    <name evidence="1" type="ORF">IV203_019063</name>
</gene>
<dbReference type="EMBL" id="JAGRRH010000004">
    <property type="protein sequence ID" value="KAG7370493.1"/>
    <property type="molecule type" value="Genomic_DNA"/>
</dbReference>
<organism evidence="1 2">
    <name type="scientific">Nitzschia inconspicua</name>
    <dbReference type="NCBI Taxonomy" id="303405"/>
    <lineage>
        <taxon>Eukaryota</taxon>
        <taxon>Sar</taxon>
        <taxon>Stramenopiles</taxon>
        <taxon>Ochrophyta</taxon>
        <taxon>Bacillariophyta</taxon>
        <taxon>Bacillariophyceae</taxon>
        <taxon>Bacillariophycidae</taxon>
        <taxon>Bacillariales</taxon>
        <taxon>Bacillariaceae</taxon>
        <taxon>Nitzschia</taxon>
    </lineage>
</organism>
<comment type="caution">
    <text evidence="1">The sequence shown here is derived from an EMBL/GenBank/DDBJ whole genome shotgun (WGS) entry which is preliminary data.</text>
</comment>
<proteinExistence type="predicted"/>
<dbReference type="Proteomes" id="UP000693970">
    <property type="component" value="Unassembled WGS sequence"/>
</dbReference>
<protein>
    <submittedName>
        <fullName evidence="1">Uncharacterized protein</fullName>
    </submittedName>
</protein>
<sequence length="136" mass="15216">MTFHKTDNHSNHVVHAGRTAAPSIVTHLCWNKTPHPRKISCDHQSSTSPSSIAKTLPEEFGAGVKRKHCRRNSVVITEKLESFLYWEDFNQTSVCHEKREGSKANVSLHIETALEIGNAVSSGDSESKRQKRELPS</sequence>
<reference evidence="1" key="2">
    <citation type="submission" date="2021-04" db="EMBL/GenBank/DDBJ databases">
        <authorList>
            <person name="Podell S."/>
        </authorList>
    </citation>
    <scope>NUCLEOTIDE SEQUENCE</scope>
    <source>
        <strain evidence="1">Hildebrandi</strain>
    </source>
</reference>
<dbReference type="AlphaFoldDB" id="A0A9K3LXP5"/>